<sequence>MYICNMKKISKNTVFITPVRPTERKFILDSMIASFRIEGIFIPEAKVQAIYARVNEKLKK</sequence>
<dbReference type="Proteomes" id="UP000283426">
    <property type="component" value="Unassembled WGS sequence"/>
</dbReference>
<evidence type="ECO:0000313" key="3">
    <source>
        <dbReference type="Proteomes" id="UP000283426"/>
    </source>
</evidence>
<evidence type="ECO:0000313" key="1">
    <source>
        <dbReference type="EMBL" id="RGU58886.1"/>
    </source>
</evidence>
<proteinExistence type="predicted"/>
<evidence type="ECO:0000313" key="2">
    <source>
        <dbReference type="EMBL" id="RGV25486.1"/>
    </source>
</evidence>
<gene>
    <name evidence="2" type="ORF">DWW24_11105</name>
    <name evidence="1" type="ORF">DWW57_00365</name>
</gene>
<protein>
    <submittedName>
        <fullName evidence="1">Uncharacterized protein</fullName>
    </submittedName>
</protein>
<dbReference type="EMBL" id="QRYC01000001">
    <property type="protein sequence ID" value="RGU58886.1"/>
    <property type="molecule type" value="Genomic_DNA"/>
</dbReference>
<dbReference type="Proteomes" id="UP000284243">
    <property type="component" value="Unassembled WGS sequence"/>
</dbReference>
<evidence type="ECO:0000313" key="4">
    <source>
        <dbReference type="Proteomes" id="UP000284243"/>
    </source>
</evidence>
<accession>A0A1Y3YH81</accession>
<reference evidence="3 4" key="1">
    <citation type="submission" date="2018-08" db="EMBL/GenBank/DDBJ databases">
        <title>A genome reference for cultivated species of the human gut microbiota.</title>
        <authorList>
            <person name="Zou Y."/>
            <person name="Xue W."/>
            <person name="Luo G."/>
        </authorList>
    </citation>
    <scope>NUCLEOTIDE SEQUENCE [LARGE SCALE GENOMIC DNA]</scope>
    <source>
        <strain evidence="2 3">AF14-6AC</strain>
        <strain evidence="1 4">AF16-14</strain>
    </source>
</reference>
<comment type="caution">
    <text evidence="1">The sequence shown here is derived from an EMBL/GenBank/DDBJ whole genome shotgun (WGS) entry which is preliminary data.</text>
</comment>
<organism evidence="1 4">
    <name type="scientific">Odoribacter splanchnicus</name>
    <dbReference type="NCBI Taxonomy" id="28118"/>
    <lineage>
        <taxon>Bacteria</taxon>
        <taxon>Pseudomonadati</taxon>
        <taxon>Bacteroidota</taxon>
        <taxon>Bacteroidia</taxon>
        <taxon>Bacteroidales</taxon>
        <taxon>Odoribacteraceae</taxon>
        <taxon>Odoribacter</taxon>
    </lineage>
</organism>
<name>A0A1Y3YH81_9BACT</name>
<dbReference type="AlphaFoldDB" id="A0A1Y3YH81"/>
<dbReference type="EMBL" id="QRYW01000022">
    <property type="protein sequence ID" value="RGV25486.1"/>
    <property type="molecule type" value="Genomic_DNA"/>
</dbReference>